<gene>
    <name evidence="6" type="primary">rimI</name>
    <name evidence="6" type="ORF">R50_1778</name>
</gene>
<evidence type="ECO:0000256" key="4">
    <source>
        <dbReference type="ARBA" id="ARBA00023315"/>
    </source>
</evidence>
<evidence type="ECO:0000256" key="2">
    <source>
        <dbReference type="ARBA" id="ARBA00022490"/>
    </source>
</evidence>
<keyword evidence="2" id="KW-0963">Cytoplasm</keyword>
<evidence type="ECO:0000259" key="5">
    <source>
        <dbReference type="PROSITE" id="PS51186"/>
    </source>
</evidence>
<evidence type="ECO:0000256" key="1">
    <source>
        <dbReference type="ARBA" id="ARBA00005395"/>
    </source>
</evidence>
<keyword evidence="3 6" id="KW-0808">Transferase</keyword>
<keyword evidence="7" id="KW-1185">Reference proteome</keyword>
<dbReference type="EMBL" id="LR778114">
    <property type="protein sequence ID" value="CAB1129279.1"/>
    <property type="molecule type" value="Genomic_DNA"/>
</dbReference>
<dbReference type="InterPro" id="IPR006464">
    <property type="entry name" value="AcTrfase_RimI/Ard1"/>
</dbReference>
<dbReference type="Gene3D" id="3.40.630.30">
    <property type="match status" value="1"/>
</dbReference>
<keyword evidence="6" id="KW-0687">Ribonucleoprotein</keyword>
<dbReference type="CDD" id="cd04301">
    <property type="entry name" value="NAT_SF"/>
    <property type="match status" value="1"/>
</dbReference>
<organism evidence="6 7">
    <name type="scientific">Candidatus Hydrogenisulfobacillus filiaventi</name>
    <dbReference type="NCBI Taxonomy" id="2707344"/>
    <lineage>
        <taxon>Bacteria</taxon>
        <taxon>Bacillati</taxon>
        <taxon>Bacillota</taxon>
        <taxon>Clostridia</taxon>
        <taxon>Eubacteriales</taxon>
        <taxon>Clostridiales Family XVII. Incertae Sedis</taxon>
        <taxon>Candidatus Hydrogenisulfobacillus</taxon>
    </lineage>
</organism>
<name>A0A6F8ZHX6_9FIRM</name>
<evidence type="ECO:0000313" key="6">
    <source>
        <dbReference type="EMBL" id="CAB1129279.1"/>
    </source>
</evidence>
<dbReference type="NCBIfam" id="TIGR01575">
    <property type="entry name" value="rimI"/>
    <property type="match status" value="1"/>
</dbReference>
<dbReference type="InterPro" id="IPR050680">
    <property type="entry name" value="YpeA/RimI_acetyltransf"/>
</dbReference>
<accession>A0A6F8ZHX6</accession>
<comment type="similarity">
    <text evidence="1">Belongs to the acetyltransferase family. RimI subfamily.</text>
</comment>
<protein>
    <submittedName>
        <fullName evidence="6">Ribosomal protein S18 alanine N-acetyltransferase</fullName>
        <ecNumber evidence="6">2.3.1.267</ecNumber>
    </submittedName>
</protein>
<dbReference type="InterPro" id="IPR016181">
    <property type="entry name" value="Acyl_CoA_acyltransferase"/>
</dbReference>
<proteinExistence type="inferred from homology"/>
<dbReference type="AlphaFoldDB" id="A0A6F8ZHX6"/>
<reference evidence="6 7" key="1">
    <citation type="submission" date="2020-02" db="EMBL/GenBank/DDBJ databases">
        <authorList>
            <person name="Hogendoorn C."/>
        </authorList>
    </citation>
    <scope>NUCLEOTIDE SEQUENCE [LARGE SCALE GENOMIC DNA]</scope>
    <source>
        <strain evidence="6">R501</strain>
    </source>
</reference>
<evidence type="ECO:0000256" key="3">
    <source>
        <dbReference type="ARBA" id="ARBA00022679"/>
    </source>
</evidence>
<dbReference type="GO" id="GO:0005840">
    <property type="term" value="C:ribosome"/>
    <property type="evidence" value="ECO:0007669"/>
    <property type="project" value="UniProtKB-KW"/>
</dbReference>
<dbReference type="SUPFAM" id="SSF55729">
    <property type="entry name" value="Acyl-CoA N-acyltransferases (Nat)"/>
    <property type="match status" value="1"/>
</dbReference>
<dbReference type="GO" id="GO:0008999">
    <property type="term" value="F:protein-N-terminal-alanine acetyltransferase activity"/>
    <property type="evidence" value="ECO:0007669"/>
    <property type="project" value="UniProtKB-EC"/>
</dbReference>
<dbReference type="PANTHER" id="PTHR43420">
    <property type="entry name" value="ACETYLTRANSFERASE"/>
    <property type="match status" value="1"/>
</dbReference>
<dbReference type="Pfam" id="PF00583">
    <property type="entry name" value="Acetyltransf_1"/>
    <property type="match status" value="1"/>
</dbReference>
<dbReference type="EC" id="2.3.1.267" evidence="6"/>
<dbReference type="InterPro" id="IPR000182">
    <property type="entry name" value="GNAT_dom"/>
</dbReference>
<keyword evidence="4 6" id="KW-0012">Acyltransferase</keyword>
<feature type="domain" description="N-acetyltransferase" evidence="5">
    <location>
        <begin position="16"/>
        <end position="161"/>
    </location>
</feature>
<dbReference type="Proteomes" id="UP000503399">
    <property type="component" value="Chromosome"/>
</dbReference>
<dbReference type="KEGG" id="hfv:R50_1778"/>
<keyword evidence="6" id="KW-0689">Ribosomal protein</keyword>
<dbReference type="PROSITE" id="PS51186">
    <property type="entry name" value="GNAT"/>
    <property type="match status" value="1"/>
</dbReference>
<dbReference type="PANTHER" id="PTHR43420:SF44">
    <property type="entry name" value="ACETYLTRANSFERASE YPEA"/>
    <property type="match status" value="1"/>
</dbReference>
<evidence type="ECO:0000313" key="7">
    <source>
        <dbReference type="Proteomes" id="UP000503399"/>
    </source>
</evidence>
<sequence length="161" mass="18532">MAISDRTGPETGAAEWVVRDMYLDDLDAVLEIERRSFPTPWSRNAFRSELLENTVATYLVLEFHGRVVAYGGMWVILDEAHVTNVAVHPDYRGRHLGEAMMQGLLDRARAQGVRRMTLEVRRGNTVAQNLYRKLGFVQLGVRRGYYTDTREDAFIMWKDPL</sequence>